<reference evidence="1 2" key="1">
    <citation type="submission" date="2018-02" db="EMBL/GenBank/DDBJ databases">
        <title>novel marine gammaproteobacteria from coastal saline agro ecosystem.</title>
        <authorList>
            <person name="Krishnan R."/>
            <person name="Ramesh Kumar N."/>
        </authorList>
    </citation>
    <scope>NUCLEOTIDE SEQUENCE [LARGE SCALE GENOMIC DNA]</scope>
    <source>
        <strain evidence="1 2">228</strain>
    </source>
</reference>
<evidence type="ECO:0000313" key="2">
    <source>
        <dbReference type="Proteomes" id="UP000238196"/>
    </source>
</evidence>
<proteinExistence type="predicted"/>
<protein>
    <submittedName>
        <fullName evidence="1">Uncharacterized protein</fullName>
    </submittedName>
</protein>
<organism evidence="1 2">
    <name type="scientific">Proteobacteria bacterium 228</name>
    <dbReference type="NCBI Taxonomy" id="2083153"/>
    <lineage>
        <taxon>Bacteria</taxon>
        <taxon>Pseudomonadati</taxon>
        <taxon>Pseudomonadota</taxon>
    </lineage>
</organism>
<evidence type="ECO:0000313" key="1">
    <source>
        <dbReference type="EMBL" id="PPC78429.1"/>
    </source>
</evidence>
<dbReference type="Proteomes" id="UP000238196">
    <property type="component" value="Unassembled WGS sequence"/>
</dbReference>
<gene>
    <name evidence="1" type="ORF">C4K68_05085</name>
</gene>
<comment type="caution">
    <text evidence="1">The sequence shown here is derived from an EMBL/GenBank/DDBJ whole genome shotgun (WGS) entry which is preliminary data.</text>
</comment>
<dbReference type="AlphaFoldDB" id="A0A2S5KV99"/>
<dbReference type="OrthoDB" id="9342865at2"/>
<name>A0A2S5KV99_9PROT</name>
<accession>A0A2S5KV99</accession>
<sequence>MSDIKSPAISYLEFGSYEPDTGNRYVYDFRKDSQAYDWFMHARYANDIVTYHDLLSLFEQNRLDELHALYVKHMHHPNDFLFTVNKALALTLTRPRFAELGQTLFGCIDALIFVRALLSRVMSDLIVPAPESIHWVGVDISHYFNRLAKLMHCSCHVSTSSETQDLQSVEGVFFAKGITLLYAVADADSLANMLSQGEIALFDYSFRLQTADKTQIGTGLDVHYLDRATFLDSYKRIRMSGRDIWVRGNAHINEAQGTLYIEGFCASENMAMAYLELQRQWHDAWIQAGTWLAPLLHEQGPEYFSWQPLSSALSQLLPNDQLVC</sequence>
<dbReference type="EMBL" id="PRLP01000015">
    <property type="protein sequence ID" value="PPC78429.1"/>
    <property type="molecule type" value="Genomic_DNA"/>
</dbReference>